<dbReference type="InterPro" id="IPR045584">
    <property type="entry name" value="Pilin-like"/>
</dbReference>
<keyword evidence="6 9" id="KW-0812">Transmembrane</keyword>
<dbReference type="EMBL" id="JBHSCX010000003">
    <property type="protein sequence ID" value="MFC4361112.1"/>
    <property type="molecule type" value="Genomic_DNA"/>
</dbReference>
<comment type="function">
    <text evidence="9">Component of the type II secretion system required for the energy-dependent secretion of extracellular factors such as proteases and toxins from the periplasm.</text>
</comment>
<feature type="domain" description="Type II secretion system protein GspI C-terminal" evidence="10">
    <location>
        <begin position="45"/>
        <end position="125"/>
    </location>
</feature>
<evidence type="ECO:0000256" key="3">
    <source>
        <dbReference type="ARBA" id="ARBA00022475"/>
    </source>
</evidence>
<evidence type="ECO:0000259" key="10">
    <source>
        <dbReference type="Pfam" id="PF02501"/>
    </source>
</evidence>
<evidence type="ECO:0000256" key="1">
    <source>
        <dbReference type="ARBA" id="ARBA00004377"/>
    </source>
</evidence>
<dbReference type="PANTHER" id="PTHR38779">
    <property type="entry name" value="TYPE II SECRETION SYSTEM PROTEIN I-RELATED"/>
    <property type="match status" value="1"/>
</dbReference>
<evidence type="ECO:0000313" key="11">
    <source>
        <dbReference type="EMBL" id="MFC4361112.1"/>
    </source>
</evidence>
<dbReference type="SUPFAM" id="SSF54523">
    <property type="entry name" value="Pili subunits"/>
    <property type="match status" value="1"/>
</dbReference>
<keyword evidence="8 9" id="KW-0472">Membrane</keyword>
<dbReference type="RefSeq" id="WP_290260256.1">
    <property type="nucleotide sequence ID" value="NZ_JAUFQG010000004.1"/>
</dbReference>
<dbReference type="InterPro" id="IPR003413">
    <property type="entry name" value="T2SS_GspI_C"/>
</dbReference>
<gene>
    <name evidence="11" type="primary">gspI</name>
    <name evidence="11" type="ORF">ACFOX3_02300</name>
</gene>
<evidence type="ECO:0000256" key="5">
    <source>
        <dbReference type="ARBA" id="ARBA00022519"/>
    </source>
</evidence>
<dbReference type="Pfam" id="PF02501">
    <property type="entry name" value="T2SSI"/>
    <property type="match status" value="1"/>
</dbReference>
<evidence type="ECO:0000256" key="7">
    <source>
        <dbReference type="ARBA" id="ARBA00022989"/>
    </source>
</evidence>
<accession>A0ABV8V1U7</accession>
<dbReference type="InterPro" id="IPR010052">
    <property type="entry name" value="T2SS_protein-GspI"/>
</dbReference>
<proteinExistence type="inferred from homology"/>
<dbReference type="Gene3D" id="3.30.1300.30">
    <property type="entry name" value="GSPII I/J protein-like"/>
    <property type="match status" value="1"/>
</dbReference>
<reference evidence="12" key="1">
    <citation type="journal article" date="2019" name="Int. J. Syst. Evol. Microbiol.">
        <title>The Global Catalogue of Microorganisms (GCM) 10K type strain sequencing project: providing services to taxonomists for standard genome sequencing and annotation.</title>
        <authorList>
            <consortium name="The Broad Institute Genomics Platform"/>
            <consortium name="The Broad Institute Genome Sequencing Center for Infectious Disease"/>
            <person name="Wu L."/>
            <person name="Ma J."/>
        </authorList>
    </citation>
    <scope>NUCLEOTIDE SEQUENCE [LARGE SCALE GENOMIC DNA]</scope>
    <source>
        <strain evidence="12">CECT 8570</strain>
    </source>
</reference>
<evidence type="ECO:0000256" key="9">
    <source>
        <dbReference type="RuleBase" id="RU368030"/>
    </source>
</evidence>
<name>A0ABV8V1U7_9GAMM</name>
<dbReference type="Pfam" id="PF07963">
    <property type="entry name" value="N_methyl"/>
    <property type="match status" value="1"/>
</dbReference>
<evidence type="ECO:0000313" key="12">
    <source>
        <dbReference type="Proteomes" id="UP001595840"/>
    </source>
</evidence>
<dbReference type="NCBIfam" id="TIGR02532">
    <property type="entry name" value="IV_pilin_GFxxxE"/>
    <property type="match status" value="1"/>
</dbReference>
<evidence type="ECO:0000256" key="2">
    <source>
        <dbReference type="ARBA" id="ARBA00008358"/>
    </source>
</evidence>
<dbReference type="Proteomes" id="UP001595840">
    <property type="component" value="Unassembled WGS sequence"/>
</dbReference>
<evidence type="ECO:0000256" key="4">
    <source>
        <dbReference type="ARBA" id="ARBA00022481"/>
    </source>
</evidence>
<keyword evidence="7 9" id="KW-1133">Transmembrane helix</keyword>
<dbReference type="NCBIfam" id="TIGR01707">
    <property type="entry name" value="gspI"/>
    <property type="match status" value="1"/>
</dbReference>
<keyword evidence="4 9" id="KW-0488">Methylation</keyword>
<sequence>MNLNSNQREKGFSLVEVLVALMIIGIALPALLGQMQSQGDSQALLRNKTLALYVVQNKVAEYAVWKKQGKGKLSDSESGDVELGGVRWYWKMTAKNFQDVLGQGFNMQRLEISAGLEPDEALSSVEVIFNE</sequence>
<evidence type="ECO:0000256" key="6">
    <source>
        <dbReference type="ARBA" id="ARBA00022692"/>
    </source>
</evidence>
<comment type="subcellular location">
    <subcellularLocation>
        <location evidence="1 9">Cell inner membrane</location>
        <topology evidence="1 9">Single-pass membrane protein</topology>
    </subcellularLocation>
</comment>
<comment type="subunit">
    <text evidence="9">Type II secretion is composed of four main components: the outer membrane complex, the inner membrane complex, the cytoplasmic secretion ATPase and the periplasm-spanning pseudopilus.</text>
</comment>
<comment type="PTM">
    <text evidence="9">Cleaved by prepilin peptidase.</text>
</comment>
<protein>
    <recommendedName>
        <fullName evidence="9">Type II secretion system protein I</fullName>
        <shortName evidence="9">T2SS minor pseudopilin I</shortName>
    </recommendedName>
</protein>
<keyword evidence="5 9" id="KW-0997">Cell inner membrane</keyword>
<keyword evidence="12" id="KW-1185">Reference proteome</keyword>
<feature type="transmembrane region" description="Helical" evidence="9">
    <location>
        <begin position="12"/>
        <end position="32"/>
    </location>
</feature>
<dbReference type="InterPro" id="IPR012902">
    <property type="entry name" value="N_methyl_site"/>
</dbReference>
<comment type="similarity">
    <text evidence="2 9">Belongs to the GSP I family.</text>
</comment>
<dbReference type="PANTHER" id="PTHR38779:SF2">
    <property type="entry name" value="TYPE II SECRETION SYSTEM PROTEIN I-RELATED"/>
    <property type="match status" value="1"/>
</dbReference>
<evidence type="ECO:0000256" key="8">
    <source>
        <dbReference type="ARBA" id="ARBA00023136"/>
    </source>
</evidence>
<keyword evidence="3" id="KW-1003">Cell membrane</keyword>
<organism evidence="11 12">
    <name type="scientific">Simiduia curdlanivorans</name>
    <dbReference type="NCBI Taxonomy" id="1492769"/>
    <lineage>
        <taxon>Bacteria</taxon>
        <taxon>Pseudomonadati</taxon>
        <taxon>Pseudomonadota</taxon>
        <taxon>Gammaproteobacteria</taxon>
        <taxon>Cellvibrionales</taxon>
        <taxon>Cellvibrionaceae</taxon>
        <taxon>Simiduia</taxon>
    </lineage>
</organism>
<comment type="caution">
    <text evidence="11">The sequence shown here is derived from an EMBL/GenBank/DDBJ whole genome shotgun (WGS) entry which is preliminary data.</text>
</comment>